<dbReference type="Proteomes" id="UP000078437">
    <property type="component" value="Chromosome"/>
</dbReference>
<dbReference type="EMBL" id="CP013979">
    <property type="protein sequence ID" value="ANJ27620.1"/>
    <property type="molecule type" value="Genomic_DNA"/>
</dbReference>
<proteinExistence type="predicted"/>
<sequence length="122" mass="12949">MAELDVASIGEIVFEARSGAGALNGWATREMLIEGVHDIDGLEGPAAGDLLKSSLDGAGFEEGGLNDEWQSWSRLQLNVNACQVSFQQVDEGDVVKYHDSENVAHDKAVGAAGMWVAVSCEQ</sequence>
<dbReference type="AlphaFoldDB" id="A0A191WH46"/>
<reference evidence="1 2" key="1">
    <citation type="journal article" date="2016" name="Int. J. Syst. Evol. Microbiol.">
        <title>Agromyces aureus sp. nov., isolated from the rhizosphere of Salix caprea L. grown in a heavy-metal-contaminated soil.</title>
        <authorList>
            <person name="Corretto E."/>
            <person name="Antonielli L."/>
            <person name="Sessitsch A."/>
            <person name="Compant S."/>
            <person name="Gorfer M."/>
            <person name="Kuffner M."/>
            <person name="Brader G."/>
        </authorList>
    </citation>
    <scope>NUCLEOTIDE SEQUENCE [LARGE SCALE GENOMIC DNA]</scope>
    <source>
        <strain evidence="1 2">AR33</strain>
    </source>
</reference>
<gene>
    <name evidence="1" type="ORF">ATC03_13790</name>
</gene>
<protein>
    <submittedName>
        <fullName evidence="1">Uncharacterized protein</fullName>
    </submittedName>
</protein>
<dbReference type="KEGG" id="agy:ATC03_13790"/>
<name>A0A191WH46_9MICO</name>
<organism evidence="1 2">
    <name type="scientific">Agromyces aureus</name>
    <dbReference type="NCBI Taxonomy" id="453304"/>
    <lineage>
        <taxon>Bacteria</taxon>
        <taxon>Bacillati</taxon>
        <taxon>Actinomycetota</taxon>
        <taxon>Actinomycetes</taxon>
        <taxon>Micrococcales</taxon>
        <taxon>Microbacteriaceae</taxon>
        <taxon>Agromyces</taxon>
    </lineage>
</organism>
<reference evidence="2" key="2">
    <citation type="submission" date="2016-01" db="EMBL/GenBank/DDBJ databases">
        <title>Complete genome sequence of Agromyces aureus AR33T and comparison with related organisms.</title>
        <authorList>
            <person name="Corretto E."/>
            <person name="Antonielli L."/>
            <person name="Sessitsch A."/>
            <person name="Brader G."/>
        </authorList>
    </citation>
    <scope>NUCLEOTIDE SEQUENCE [LARGE SCALE GENOMIC DNA]</scope>
    <source>
        <strain evidence="2">AR33</strain>
    </source>
</reference>
<evidence type="ECO:0000313" key="2">
    <source>
        <dbReference type="Proteomes" id="UP000078437"/>
    </source>
</evidence>
<accession>A0A191WH46</accession>
<keyword evidence="2" id="KW-1185">Reference proteome</keyword>
<evidence type="ECO:0000313" key="1">
    <source>
        <dbReference type="EMBL" id="ANJ27620.1"/>
    </source>
</evidence>